<dbReference type="GO" id="GO:0000981">
    <property type="term" value="F:DNA-binding transcription factor activity, RNA polymerase II-specific"/>
    <property type="evidence" value="ECO:0007669"/>
    <property type="project" value="TreeGrafter"/>
</dbReference>
<dbReference type="InterPro" id="IPR050568">
    <property type="entry name" value="Transcr_DNA_Rep_Reg"/>
</dbReference>
<dbReference type="PANTHER" id="PTHR10252:SF41">
    <property type="entry name" value="HAP5 SUBUNIT OF HAP COMPLEX"/>
    <property type="match status" value="1"/>
</dbReference>
<dbReference type="SUPFAM" id="SSF47113">
    <property type="entry name" value="Histone-fold"/>
    <property type="match status" value="1"/>
</dbReference>
<dbReference type="EMBL" id="JACMSC010000016">
    <property type="protein sequence ID" value="KAG6482576.1"/>
    <property type="molecule type" value="Genomic_DNA"/>
</dbReference>
<sequence>MAARKHVALPMQAGRYSSILVGGISGRTGPHALPLARIKRIMKRNSTAAGEASPRMISGEAPVVFSKACEMLIQELARRGWEAALRGKRRTLLKEDVAAAVARTDVFDFLLSVVEAEARPPPPPAAQ</sequence>
<dbReference type="GO" id="GO:0046982">
    <property type="term" value="F:protein heterodimerization activity"/>
    <property type="evidence" value="ECO:0007669"/>
    <property type="project" value="InterPro"/>
</dbReference>
<dbReference type="GO" id="GO:0005634">
    <property type="term" value="C:nucleus"/>
    <property type="evidence" value="ECO:0007669"/>
    <property type="project" value="UniProtKB-SubCell"/>
</dbReference>
<gene>
    <name evidence="4" type="ORF">ZIOFF_059208</name>
</gene>
<keyword evidence="5" id="KW-1185">Reference proteome</keyword>
<feature type="domain" description="Transcription factor CBF/NF-Y/archaeal histone" evidence="3">
    <location>
        <begin position="33"/>
        <end position="101"/>
    </location>
</feature>
<evidence type="ECO:0000259" key="3">
    <source>
        <dbReference type="Pfam" id="PF00808"/>
    </source>
</evidence>
<comment type="subcellular location">
    <subcellularLocation>
        <location evidence="1">Nucleus</location>
    </subcellularLocation>
</comment>
<organism evidence="4 5">
    <name type="scientific">Zingiber officinale</name>
    <name type="common">Ginger</name>
    <name type="synonym">Amomum zingiber</name>
    <dbReference type="NCBI Taxonomy" id="94328"/>
    <lineage>
        <taxon>Eukaryota</taxon>
        <taxon>Viridiplantae</taxon>
        <taxon>Streptophyta</taxon>
        <taxon>Embryophyta</taxon>
        <taxon>Tracheophyta</taxon>
        <taxon>Spermatophyta</taxon>
        <taxon>Magnoliopsida</taxon>
        <taxon>Liliopsida</taxon>
        <taxon>Zingiberales</taxon>
        <taxon>Zingiberaceae</taxon>
        <taxon>Zingiber</taxon>
    </lineage>
</organism>
<dbReference type="InterPro" id="IPR009072">
    <property type="entry name" value="Histone-fold"/>
</dbReference>
<evidence type="ECO:0000256" key="2">
    <source>
        <dbReference type="ARBA" id="ARBA00023242"/>
    </source>
</evidence>
<protein>
    <recommendedName>
        <fullName evidence="3">Transcription factor CBF/NF-Y/archaeal histone domain-containing protein</fullName>
    </recommendedName>
</protein>
<evidence type="ECO:0000313" key="5">
    <source>
        <dbReference type="Proteomes" id="UP000734854"/>
    </source>
</evidence>
<dbReference type="Pfam" id="PF00808">
    <property type="entry name" value="CBFD_NFYB_HMF"/>
    <property type="match status" value="1"/>
</dbReference>
<dbReference type="CDD" id="cd22908">
    <property type="entry name" value="HFD_NFYC-like"/>
    <property type="match status" value="1"/>
</dbReference>
<proteinExistence type="predicted"/>
<accession>A0A8J5F768</accession>
<dbReference type="InterPro" id="IPR003958">
    <property type="entry name" value="CBFA_NFYB_domain"/>
</dbReference>
<evidence type="ECO:0000256" key="1">
    <source>
        <dbReference type="ARBA" id="ARBA00004123"/>
    </source>
</evidence>
<dbReference type="AlphaFoldDB" id="A0A8J5F768"/>
<dbReference type="GO" id="GO:0000978">
    <property type="term" value="F:RNA polymerase II cis-regulatory region sequence-specific DNA binding"/>
    <property type="evidence" value="ECO:0007669"/>
    <property type="project" value="TreeGrafter"/>
</dbReference>
<evidence type="ECO:0000313" key="4">
    <source>
        <dbReference type="EMBL" id="KAG6482576.1"/>
    </source>
</evidence>
<dbReference type="Gene3D" id="1.10.20.10">
    <property type="entry name" value="Histone, subunit A"/>
    <property type="match status" value="1"/>
</dbReference>
<reference evidence="4 5" key="1">
    <citation type="submission" date="2020-08" db="EMBL/GenBank/DDBJ databases">
        <title>Plant Genome Project.</title>
        <authorList>
            <person name="Zhang R.-G."/>
        </authorList>
    </citation>
    <scope>NUCLEOTIDE SEQUENCE [LARGE SCALE GENOMIC DNA]</scope>
    <source>
        <tissue evidence="4">Rhizome</tissue>
    </source>
</reference>
<keyword evidence="2" id="KW-0539">Nucleus</keyword>
<dbReference type="Proteomes" id="UP000734854">
    <property type="component" value="Unassembled WGS sequence"/>
</dbReference>
<name>A0A8J5F768_ZINOF</name>
<comment type="caution">
    <text evidence="4">The sequence shown here is derived from an EMBL/GenBank/DDBJ whole genome shotgun (WGS) entry which is preliminary data.</text>
</comment>
<dbReference type="PANTHER" id="PTHR10252">
    <property type="entry name" value="HISTONE-LIKE TRANSCRIPTION FACTOR CCAAT-RELATED"/>
    <property type="match status" value="1"/>
</dbReference>